<dbReference type="PROSITE" id="PS51318">
    <property type="entry name" value="TAT"/>
    <property type="match status" value="1"/>
</dbReference>
<dbReference type="Gene3D" id="3.60.21.10">
    <property type="match status" value="1"/>
</dbReference>
<dbReference type="Pfam" id="PF00149">
    <property type="entry name" value="Metallophos"/>
    <property type="match status" value="1"/>
</dbReference>
<dbReference type="SUPFAM" id="SSF56300">
    <property type="entry name" value="Metallo-dependent phosphatases"/>
    <property type="match status" value="1"/>
</dbReference>
<feature type="domain" description="Calcineurin-like phosphoesterase" evidence="3">
    <location>
        <begin position="61"/>
        <end position="251"/>
    </location>
</feature>
<comment type="caution">
    <text evidence="4">The sequence shown here is derived from an EMBL/GenBank/DDBJ whole genome shotgun (WGS) entry which is preliminary data.</text>
</comment>
<proteinExistence type="predicted"/>
<dbReference type="PANTHER" id="PTHR10161:SF14">
    <property type="entry name" value="TARTRATE-RESISTANT ACID PHOSPHATASE TYPE 5"/>
    <property type="match status" value="1"/>
</dbReference>
<accession>A0A543PG79</accession>
<evidence type="ECO:0000256" key="1">
    <source>
        <dbReference type="ARBA" id="ARBA00022729"/>
    </source>
</evidence>
<keyword evidence="2" id="KW-0378">Hydrolase</keyword>
<keyword evidence="5" id="KW-1185">Reference proteome</keyword>
<dbReference type="InterPro" id="IPR004843">
    <property type="entry name" value="Calcineurin-like_PHP"/>
</dbReference>
<dbReference type="InterPro" id="IPR006311">
    <property type="entry name" value="TAT_signal"/>
</dbReference>
<dbReference type="PANTHER" id="PTHR10161">
    <property type="entry name" value="TARTRATE-RESISTANT ACID PHOSPHATASE TYPE 5"/>
    <property type="match status" value="1"/>
</dbReference>
<name>A0A543PG79_9ACTN</name>
<dbReference type="Proteomes" id="UP000319865">
    <property type="component" value="Unassembled WGS sequence"/>
</dbReference>
<keyword evidence="1" id="KW-0732">Signal</keyword>
<dbReference type="AlphaFoldDB" id="A0A543PG79"/>
<sequence length="322" mass="34796">MAELNRRQLLGAALGAAGTLAAGSGVAGQIWPLLGREDLVPGRAPQLALQEAAWTRAADRMSFAAVGDTGSGGRQAMAVAHRMAEGYRQAPYGLVTHLGDLCYYGSVEDRFDDVFTRPMRPLIDAGVRFELAIGNHDGALHHSDASLAEIDAELRLLGTPARHYTTSHGPVDFFYLDSSAPGLFGEDSSEQLEWLDDALASSTNQWKVVCMHHPVYSSGSHGSTPGADEVLEPLLARRKVDLVLSGHDHHYERTRPQHGVTYVVSGGGCKTTPVGRSRFTASSASALQYLHVDVVDDRLTGRSVRADGRVLDRFELRAREGR</sequence>
<reference evidence="4 5" key="1">
    <citation type="submission" date="2019-06" db="EMBL/GenBank/DDBJ databases">
        <title>Sequencing the genomes of 1000 actinobacteria strains.</title>
        <authorList>
            <person name="Klenk H.-P."/>
        </authorList>
    </citation>
    <scope>NUCLEOTIDE SEQUENCE [LARGE SCALE GENOMIC DNA]</scope>
    <source>
        <strain evidence="4 5">DSM 46837</strain>
    </source>
</reference>
<organism evidence="4 5">
    <name type="scientific">Blastococcus colisei</name>
    <dbReference type="NCBI Taxonomy" id="1564162"/>
    <lineage>
        <taxon>Bacteria</taxon>
        <taxon>Bacillati</taxon>
        <taxon>Actinomycetota</taxon>
        <taxon>Actinomycetes</taxon>
        <taxon>Geodermatophilales</taxon>
        <taxon>Geodermatophilaceae</taxon>
        <taxon>Blastococcus</taxon>
    </lineage>
</organism>
<dbReference type="InterPro" id="IPR051558">
    <property type="entry name" value="Metallophosphoesterase_PAP"/>
</dbReference>
<dbReference type="EMBL" id="VFQE01000001">
    <property type="protein sequence ID" value="TQN43078.1"/>
    <property type="molecule type" value="Genomic_DNA"/>
</dbReference>
<protein>
    <submittedName>
        <fullName evidence="4">3',5'-cyclic AMP phosphodiesterase CpdA</fullName>
    </submittedName>
</protein>
<dbReference type="OrthoDB" id="9804511at2"/>
<dbReference type="RefSeq" id="WP_142025626.1">
    <property type="nucleotide sequence ID" value="NZ_VFQE01000001.1"/>
</dbReference>
<dbReference type="GO" id="GO:0016787">
    <property type="term" value="F:hydrolase activity"/>
    <property type="evidence" value="ECO:0007669"/>
    <property type="project" value="UniProtKB-KW"/>
</dbReference>
<evidence type="ECO:0000256" key="2">
    <source>
        <dbReference type="ARBA" id="ARBA00022801"/>
    </source>
</evidence>
<evidence type="ECO:0000313" key="4">
    <source>
        <dbReference type="EMBL" id="TQN43078.1"/>
    </source>
</evidence>
<dbReference type="InterPro" id="IPR029052">
    <property type="entry name" value="Metallo-depent_PP-like"/>
</dbReference>
<evidence type="ECO:0000313" key="5">
    <source>
        <dbReference type="Proteomes" id="UP000319865"/>
    </source>
</evidence>
<gene>
    <name evidence="4" type="ORF">FHU33_2501</name>
</gene>
<evidence type="ECO:0000259" key="3">
    <source>
        <dbReference type="Pfam" id="PF00149"/>
    </source>
</evidence>